<reference evidence="6 7" key="1">
    <citation type="submission" date="2019-09" db="EMBL/GenBank/DDBJ databases">
        <authorList>
            <person name="Brejova B."/>
        </authorList>
    </citation>
    <scope>NUCLEOTIDE SEQUENCE [LARGE SCALE GENOMIC DNA]</scope>
</reference>
<accession>A0A5E8BU36</accession>
<dbReference type="GO" id="GO:0047617">
    <property type="term" value="F:fatty acyl-CoA hydrolase activity"/>
    <property type="evidence" value="ECO:0007669"/>
    <property type="project" value="InterPro"/>
</dbReference>
<dbReference type="AlphaFoldDB" id="A0A5E8BU36"/>
<protein>
    <recommendedName>
        <fullName evidence="8">Acyl-CoA thioesterase II</fullName>
    </recommendedName>
</protein>
<dbReference type="GO" id="GO:0009062">
    <property type="term" value="P:fatty acid catabolic process"/>
    <property type="evidence" value="ECO:0007669"/>
    <property type="project" value="TreeGrafter"/>
</dbReference>
<name>A0A5E8BU36_9ASCO</name>
<evidence type="ECO:0000256" key="1">
    <source>
        <dbReference type="ARBA" id="ARBA00006538"/>
    </source>
</evidence>
<evidence type="ECO:0008006" key="8">
    <source>
        <dbReference type="Google" id="ProtNLM"/>
    </source>
</evidence>
<dbReference type="InterPro" id="IPR003703">
    <property type="entry name" value="Acyl_CoA_thio"/>
</dbReference>
<feature type="domain" description="Acyl-CoA thioesterase-like N-terminal HotDog" evidence="4">
    <location>
        <begin position="31"/>
        <end position="109"/>
    </location>
</feature>
<dbReference type="OrthoDB" id="68328at2759"/>
<keyword evidence="2" id="KW-0378">Hydrolase</keyword>
<dbReference type="InterPro" id="IPR049449">
    <property type="entry name" value="TesB_ACOT8-like_N"/>
</dbReference>
<dbReference type="Gene3D" id="2.40.160.210">
    <property type="entry name" value="Acyl-CoA thioesterase, double hotdog domain"/>
    <property type="match status" value="1"/>
</dbReference>
<proteinExistence type="inferred from homology"/>
<dbReference type="InterPro" id="IPR029069">
    <property type="entry name" value="HotDog_dom_sf"/>
</dbReference>
<sequence>MVAPIETQLRLEKFEENLYRSTEKLWKPRNARGVFGGVVIAQSLMAAVRTVDLKFHVHSMHCYFVAAGDNQIPIVYNVERVRDGRSFATRTVKAIQRGKCIFTTTLSFMIPPPDGHVSLSHQSLYPGVPSPRESQNYVSHLRLKKKGFAKRGSPESSYNAFAVQADKLSPPIPVPPSADKKSSVPKEEEGEVENGIDVRFIPPSEEYIGQAPSQRRIRHWIKAQGKIVDPLAHVMALAYMSDSFLLGTAMIANDVHFSDMSMMVSLDHTIYFHKPPKADEWLMHCVESPWTGDDRGLVVGRFFSLEGDHVATVIQEGLLRLSDSAQRDAKL</sequence>
<dbReference type="PANTHER" id="PTHR11066">
    <property type="entry name" value="ACYL-COA THIOESTERASE"/>
    <property type="match status" value="1"/>
</dbReference>
<dbReference type="SUPFAM" id="SSF54637">
    <property type="entry name" value="Thioesterase/thiol ester dehydrase-isomerase"/>
    <property type="match status" value="2"/>
</dbReference>
<evidence type="ECO:0000313" key="6">
    <source>
        <dbReference type="EMBL" id="VVT54139.1"/>
    </source>
</evidence>
<dbReference type="InterPro" id="IPR049450">
    <property type="entry name" value="ACOT8-like_C"/>
</dbReference>
<dbReference type="EMBL" id="CABVLU010000003">
    <property type="protein sequence ID" value="VVT54139.1"/>
    <property type="molecule type" value="Genomic_DNA"/>
</dbReference>
<dbReference type="CDD" id="cd03445">
    <property type="entry name" value="Thioesterase_II_repeat2"/>
    <property type="match status" value="1"/>
</dbReference>
<dbReference type="CDD" id="cd03444">
    <property type="entry name" value="Thioesterase_II_repeat1"/>
    <property type="match status" value="1"/>
</dbReference>
<evidence type="ECO:0000259" key="4">
    <source>
        <dbReference type="Pfam" id="PF13622"/>
    </source>
</evidence>
<dbReference type="Pfam" id="PF13622">
    <property type="entry name" value="4HBT_3"/>
    <property type="match status" value="1"/>
</dbReference>
<feature type="compositionally biased region" description="Basic and acidic residues" evidence="3">
    <location>
        <begin position="178"/>
        <end position="187"/>
    </location>
</feature>
<dbReference type="Proteomes" id="UP000398389">
    <property type="component" value="Unassembled WGS sequence"/>
</dbReference>
<dbReference type="GO" id="GO:0005782">
    <property type="term" value="C:peroxisomal matrix"/>
    <property type="evidence" value="ECO:0007669"/>
    <property type="project" value="UniProtKB-SubCell"/>
</dbReference>
<organism evidence="6 7">
    <name type="scientific">Magnusiomyces paraingens</name>
    <dbReference type="NCBI Taxonomy" id="2606893"/>
    <lineage>
        <taxon>Eukaryota</taxon>
        <taxon>Fungi</taxon>
        <taxon>Dikarya</taxon>
        <taxon>Ascomycota</taxon>
        <taxon>Saccharomycotina</taxon>
        <taxon>Dipodascomycetes</taxon>
        <taxon>Dipodascales</taxon>
        <taxon>Dipodascaceae</taxon>
        <taxon>Magnusiomyces</taxon>
    </lineage>
</organism>
<comment type="similarity">
    <text evidence="1">Belongs to the C/M/P thioester hydrolase family.</text>
</comment>
<feature type="region of interest" description="Disordered" evidence="3">
    <location>
        <begin position="169"/>
        <end position="192"/>
    </location>
</feature>
<evidence type="ECO:0000256" key="3">
    <source>
        <dbReference type="SAM" id="MobiDB-lite"/>
    </source>
</evidence>
<dbReference type="Pfam" id="PF20789">
    <property type="entry name" value="4HBT_3C"/>
    <property type="match status" value="1"/>
</dbReference>
<dbReference type="RefSeq" id="XP_031854532.1">
    <property type="nucleotide sequence ID" value="XM_031998641.1"/>
</dbReference>
<dbReference type="GeneID" id="43582741"/>
<dbReference type="GO" id="GO:0006637">
    <property type="term" value="P:acyl-CoA metabolic process"/>
    <property type="evidence" value="ECO:0007669"/>
    <property type="project" value="InterPro"/>
</dbReference>
<feature type="domain" description="Acyl-CoA thioesterase-like C-terminal" evidence="5">
    <location>
        <begin position="186"/>
        <end position="318"/>
    </location>
</feature>
<dbReference type="PANTHER" id="PTHR11066:SF34">
    <property type="entry name" value="ACYL-COENZYME A THIOESTERASE 8"/>
    <property type="match status" value="1"/>
</dbReference>
<keyword evidence="7" id="KW-1185">Reference proteome</keyword>
<evidence type="ECO:0000259" key="5">
    <source>
        <dbReference type="Pfam" id="PF20789"/>
    </source>
</evidence>
<evidence type="ECO:0000313" key="7">
    <source>
        <dbReference type="Proteomes" id="UP000398389"/>
    </source>
</evidence>
<gene>
    <name evidence="6" type="ORF">SAPINGB_P003926</name>
</gene>
<evidence type="ECO:0000256" key="2">
    <source>
        <dbReference type="ARBA" id="ARBA00022801"/>
    </source>
</evidence>
<dbReference type="InterPro" id="IPR042171">
    <property type="entry name" value="Acyl-CoA_hotdog"/>
</dbReference>